<name>A0A553PDG3_TIGCA</name>
<protein>
    <submittedName>
        <fullName evidence="2">Uncharacterized protein</fullName>
    </submittedName>
</protein>
<dbReference type="Proteomes" id="UP000318571">
    <property type="component" value="Chromosome 2"/>
</dbReference>
<comment type="caution">
    <text evidence="2">The sequence shown here is derived from an EMBL/GenBank/DDBJ whole genome shotgun (WGS) entry which is preliminary data.</text>
</comment>
<accession>A0A553PDG3</accession>
<evidence type="ECO:0000313" key="3">
    <source>
        <dbReference type="Proteomes" id="UP000318571"/>
    </source>
</evidence>
<reference evidence="2 3" key="1">
    <citation type="journal article" date="2018" name="Nat. Ecol. Evol.">
        <title>Genomic signatures of mitonuclear coevolution across populations of Tigriopus californicus.</title>
        <authorList>
            <person name="Barreto F.S."/>
            <person name="Watson E.T."/>
            <person name="Lima T.G."/>
            <person name="Willett C.S."/>
            <person name="Edmands S."/>
            <person name="Li W."/>
            <person name="Burton R.S."/>
        </authorList>
    </citation>
    <scope>NUCLEOTIDE SEQUENCE [LARGE SCALE GENOMIC DNA]</scope>
    <source>
        <strain evidence="2 3">San Diego</strain>
    </source>
</reference>
<sequence length="332" mass="37407">MTIHSLCTCSSTCKRVFRVQSQLEQHVRQVQPTTTSTTSTANDATITIKVDDQQALHAEEGSACAAEHAHERLDKYFPLMKDAKEWMESQELDTAFRTRDSRPNYAKFTCRHRRAVAPKSTAKGQRKRQDTVASLECHAQFVIKKTVVCQCLRDNPENLCGQPKTMFRLRGCIAHAHERMVRSLRIPQVTRNLIIGLLKNGVPNQTILRCATTNRVNLYDKIVTMQDIRNIAKRYAQTVAEGPSGPAPSPQSALLSETQGEAPEAGSHGVLKMEEIEAEEEKQRLILLEERRLTALRGLRDCVRVLEDGSALLAKEDLISQVEDLIAQRNYF</sequence>
<evidence type="ECO:0000256" key="1">
    <source>
        <dbReference type="SAM" id="MobiDB-lite"/>
    </source>
</evidence>
<dbReference type="AlphaFoldDB" id="A0A553PDG3"/>
<evidence type="ECO:0000313" key="2">
    <source>
        <dbReference type="EMBL" id="TRY75717.1"/>
    </source>
</evidence>
<keyword evidence="3" id="KW-1185">Reference proteome</keyword>
<proteinExistence type="predicted"/>
<organism evidence="2 3">
    <name type="scientific">Tigriopus californicus</name>
    <name type="common">Marine copepod</name>
    <dbReference type="NCBI Taxonomy" id="6832"/>
    <lineage>
        <taxon>Eukaryota</taxon>
        <taxon>Metazoa</taxon>
        <taxon>Ecdysozoa</taxon>
        <taxon>Arthropoda</taxon>
        <taxon>Crustacea</taxon>
        <taxon>Multicrustacea</taxon>
        <taxon>Hexanauplia</taxon>
        <taxon>Copepoda</taxon>
        <taxon>Harpacticoida</taxon>
        <taxon>Harpacticidae</taxon>
        <taxon>Tigriopus</taxon>
    </lineage>
</organism>
<feature type="region of interest" description="Disordered" evidence="1">
    <location>
        <begin position="239"/>
        <end position="271"/>
    </location>
</feature>
<dbReference type="EMBL" id="VCGU01000005">
    <property type="protein sequence ID" value="TRY75717.1"/>
    <property type="molecule type" value="Genomic_DNA"/>
</dbReference>
<gene>
    <name evidence="2" type="ORF">TCAL_08672</name>
</gene>